<dbReference type="Pfam" id="PF00067">
    <property type="entry name" value="p450"/>
    <property type="match status" value="1"/>
</dbReference>
<dbReference type="FunFam" id="1.10.630.10:FF:000016">
    <property type="entry name" value="Cytochrome P450 78A5"/>
    <property type="match status" value="1"/>
</dbReference>
<dbReference type="InterPro" id="IPR017972">
    <property type="entry name" value="Cyt_P450_CS"/>
</dbReference>
<dbReference type="Proteomes" id="UP001428341">
    <property type="component" value="Unassembled WGS sequence"/>
</dbReference>
<proteinExistence type="inferred from homology"/>
<reference evidence="13 14" key="1">
    <citation type="submission" date="2024-05" db="EMBL/GenBank/DDBJ databases">
        <title>Haplotype-resolved chromosome-level genome assembly of Huyou (Citrus changshanensis).</title>
        <authorList>
            <person name="Miao C."/>
            <person name="Chen W."/>
            <person name="Wu Y."/>
            <person name="Wang L."/>
            <person name="Zhao S."/>
            <person name="Grierson D."/>
            <person name="Xu C."/>
            <person name="Chen K."/>
        </authorList>
    </citation>
    <scope>NUCLEOTIDE SEQUENCE [LARGE SCALE GENOMIC DNA]</scope>
    <source>
        <strain evidence="13">01-14</strain>
        <tissue evidence="13">Leaf</tissue>
    </source>
</reference>
<dbReference type="InterPro" id="IPR002401">
    <property type="entry name" value="Cyt_P450_E_grp-I"/>
</dbReference>
<dbReference type="SUPFAM" id="SSF48264">
    <property type="entry name" value="Cytochrome P450"/>
    <property type="match status" value="1"/>
</dbReference>
<dbReference type="GO" id="GO:0020037">
    <property type="term" value="F:heme binding"/>
    <property type="evidence" value="ECO:0007669"/>
    <property type="project" value="InterPro"/>
</dbReference>
<keyword evidence="8 10" id="KW-0408">Iron</keyword>
<comment type="cofactor">
    <cofactor evidence="1 10">
        <name>heme</name>
        <dbReference type="ChEBI" id="CHEBI:30413"/>
    </cofactor>
</comment>
<sequence>MDSITSISLENKSLLVFTLPAILQNQNSCNIYVLVTIFVAFSSFGLLTWAFSSGGLAWKNGRTQMGRIPIPGHRGLPLVGSLFGLSLGLAHRTLACMAYNQATKKLMALSLGSAPLVVTSDPVIARELLTSPHFANRPIKQSAKSLMFSRAIGFAPNGSYWRLLRRIASTHLFSPKRIAAHESGRQLDCFAMLNAIAKEQSISGFVVLRNHLQVASLNNIMGTVFGKRFDAAMQLSDEAKELHEIVREGFEILGAFNWSDYLPWLNFFYDPFRIKERCSVLVPRVKDLVKQIIKERQLNKDKSSLSDNSDFVDVLLSLDGDEKLNEDDMVAVLWEMIFRGTDTTAILTEWVMAEMILNPNVQTKLQRELDLVVGNKTLTDADVAKLPYLQAVIKETLRLHPPGPLLSWARLSTSDVHLSNDMVIPANTTAMVNMWAITHDPNVWDEPWVFKPERFSKSHGGTDVDVRGNDLRLAPFGAGRRVCPGKNLGLVTVSLWVAKLVQQFEWVQAEAHHVDLTELLKLSCEMKNPLHAVAVPSNRVNAFQG</sequence>
<keyword evidence="3" id="KW-0217">Developmental protein</keyword>
<dbReference type="InterPro" id="IPR051996">
    <property type="entry name" value="Cytochrome_P450_78A"/>
</dbReference>
<evidence type="ECO:0000313" key="13">
    <source>
        <dbReference type="EMBL" id="KAK9216415.1"/>
    </source>
</evidence>
<organism evidence="13 14">
    <name type="scientific">Citrus x changshan-huyou</name>
    <dbReference type="NCBI Taxonomy" id="2935761"/>
    <lineage>
        <taxon>Eukaryota</taxon>
        <taxon>Viridiplantae</taxon>
        <taxon>Streptophyta</taxon>
        <taxon>Embryophyta</taxon>
        <taxon>Tracheophyta</taxon>
        <taxon>Spermatophyta</taxon>
        <taxon>Magnoliopsida</taxon>
        <taxon>eudicotyledons</taxon>
        <taxon>Gunneridae</taxon>
        <taxon>Pentapetalae</taxon>
        <taxon>rosids</taxon>
        <taxon>malvids</taxon>
        <taxon>Sapindales</taxon>
        <taxon>Rutaceae</taxon>
        <taxon>Aurantioideae</taxon>
        <taxon>Citrus</taxon>
    </lineage>
</organism>
<dbReference type="GO" id="GO:0005506">
    <property type="term" value="F:iron ion binding"/>
    <property type="evidence" value="ECO:0007669"/>
    <property type="project" value="InterPro"/>
</dbReference>
<accession>A0AAP0MU70</accession>
<dbReference type="InterPro" id="IPR001128">
    <property type="entry name" value="Cyt_P450"/>
</dbReference>
<evidence type="ECO:0000256" key="10">
    <source>
        <dbReference type="PIRSR" id="PIRSR602401-1"/>
    </source>
</evidence>
<evidence type="ECO:0008006" key="15">
    <source>
        <dbReference type="Google" id="ProtNLM"/>
    </source>
</evidence>
<evidence type="ECO:0000256" key="6">
    <source>
        <dbReference type="ARBA" id="ARBA00022723"/>
    </source>
</evidence>
<dbReference type="AlphaFoldDB" id="A0AAP0MU70"/>
<evidence type="ECO:0000256" key="8">
    <source>
        <dbReference type="ARBA" id="ARBA00023004"/>
    </source>
</evidence>
<feature type="transmembrane region" description="Helical" evidence="12">
    <location>
        <begin position="31"/>
        <end position="58"/>
    </location>
</feature>
<evidence type="ECO:0000256" key="7">
    <source>
        <dbReference type="ARBA" id="ARBA00023002"/>
    </source>
</evidence>
<protein>
    <recommendedName>
        <fullName evidence="15">Cytochrome P450</fullName>
    </recommendedName>
</protein>
<comment type="similarity">
    <text evidence="2 11">Belongs to the cytochrome P450 family.</text>
</comment>
<evidence type="ECO:0000313" key="14">
    <source>
        <dbReference type="Proteomes" id="UP001428341"/>
    </source>
</evidence>
<evidence type="ECO:0000256" key="2">
    <source>
        <dbReference type="ARBA" id="ARBA00010617"/>
    </source>
</evidence>
<feature type="binding site" description="axial binding residue" evidence="10">
    <location>
        <position position="483"/>
    </location>
    <ligand>
        <name>heme</name>
        <dbReference type="ChEBI" id="CHEBI:30413"/>
    </ligand>
    <ligandPart>
        <name>Fe</name>
        <dbReference type="ChEBI" id="CHEBI:18248"/>
    </ligandPart>
</feature>
<dbReference type="Gene3D" id="1.10.630.10">
    <property type="entry name" value="Cytochrome P450"/>
    <property type="match status" value="1"/>
</dbReference>
<keyword evidence="6 10" id="KW-0479">Metal-binding</keyword>
<evidence type="ECO:0000256" key="9">
    <source>
        <dbReference type="ARBA" id="ARBA00023033"/>
    </source>
</evidence>
<keyword evidence="12" id="KW-1133">Transmembrane helix</keyword>
<keyword evidence="7 11" id="KW-0560">Oxidoreductase</keyword>
<dbReference type="EMBL" id="JBCGBO010000003">
    <property type="protein sequence ID" value="KAK9216415.1"/>
    <property type="molecule type" value="Genomic_DNA"/>
</dbReference>
<dbReference type="PRINTS" id="PR00463">
    <property type="entry name" value="EP450I"/>
</dbReference>
<dbReference type="GO" id="GO:0016705">
    <property type="term" value="F:oxidoreductase activity, acting on paired donors, with incorporation or reduction of molecular oxygen"/>
    <property type="evidence" value="ECO:0007669"/>
    <property type="project" value="InterPro"/>
</dbReference>
<keyword evidence="12" id="KW-0812">Transmembrane</keyword>
<dbReference type="GO" id="GO:0004497">
    <property type="term" value="F:monooxygenase activity"/>
    <property type="evidence" value="ECO:0007669"/>
    <property type="project" value="UniProtKB-KW"/>
</dbReference>
<dbReference type="PRINTS" id="PR00385">
    <property type="entry name" value="P450"/>
</dbReference>
<dbReference type="PROSITE" id="PS00086">
    <property type="entry name" value="CYTOCHROME_P450"/>
    <property type="match status" value="1"/>
</dbReference>
<evidence type="ECO:0000256" key="4">
    <source>
        <dbReference type="ARBA" id="ARBA00022604"/>
    </source>
</evidence>
<evidence type="ECO:0000256" key="5">
    <source>
        <dbReference type="ARBA" id="ARBA00022617"/>
    </source>
</evidence>
<comment type="caution">
    <text evidence="13">The sequence shown here is derived from an EMBL/GenBank/DDBJ whole genome shotgun (WGS) entry which is preliminary data.</text>
</comment>
<keyword evidence="14" id="KW-1185">Reference proteome</keyword>
<gene>
    <name evidence="13" type="ORF">WN944_008424</name>
</gene>
<dbReference type="GO" id="GO:0048608">
    <property type="term" value="P:reproductive structure development"/>
    <property type="evidence" value="ECO:0007669"/>
    <property type="project" value="UniProtKB-ARBA"/>
</dbReference>
<evidence type="ECO:0000256" key="12">
    <source>
        <dbReference type="SAM" id="Phobius"/>
    </source>
</evidence>
<evidence type="ECO:0000256" key="11">
    <source>
        <dbReference type="RuleBase" id="RU000461"/>
    </source>
</evidence>
<dbReference type="PANTHER" id="PTHR47946">
    <property type="entry name" value="CYTOCHROME P450 78A7-RELATED"/>
    <property type="match status" value="1"/>
</dbReference>
<keyword evidence="4" id="KW-0341">Growth regulation</keyword>
<dbReference type="PANTHER" id="PTHR47946:SF4">
    <property type="entry name" value="CYTOCHROME P450 FAMILY 78 PROTEIN"/>
    <property type="match status" value="1"/>
</dbReference>
<dbReference type="InterPro" id="IPR036396">
    <property type="entry name" value="Cyt_P450_sf"/>
</dbReference>
<name>A0AAP0MU70_9ROSI</name>
<keyword evidence="9 11" id="KW-0503">Monooxygenase</keyword>
<evidence type="ECO:0000256" key="1">
    <source>
        <dbReference type="ARBA" id="ARBA00001971"/>
    </source>
</evidence>
<evidence type="ECO:0000256" key="3">
    <source>
        <dbReference type="ARBA" id="ARBA00022473"/>
    </source>
</evidence>
<keyword evidence="12" id="KW-0472">Membrane</keyword>
<keyword evidence="5 10" id="KW-0349">Heme</keyword>
<dbReference type="CDD" id="cd11076">
    <property type="entry name" value="CYP78"/>
    <property type="match status" value="1"/>
</dbReference>